<evidence type="ECO:0000313" key="3">
    <source>
        <dbReference type="Proteomes" id="UP000232883"/>
    </source>
</evidence>
<dbReference type="RefSeq" id="WP_100986904.1">
    <property type="nucleotide sequence ID" value="NZ_CP025096.1"/>
</dbReference>
<feature type="transmembrane region" description="Helical" evidence="1">
    <location>
        <begin position="153"/>
        <end position="176"/>
    </location>
</feature>
<protein>
    <submittedName>
        <fullName evidence="2">Uncharacterized protein</fullName>
    </submittedName>
</protein>
<accession>A0A2K8YUI3</accession>
<dbReference type="KEGG" id="spir:CWM47_05365"/>
<keyword evidence="1" id="KW-0472">Membrane</keyword>
<evidence type="ECO:0000313" key="2">
    <source>
        <dbReference type="EMBL" id="AUD01287.1"/>
    </source>
</evidence>
<dbReference type="EMBL" id="CP025096">
    <property type="protein sequence ID" value="AUD01287.1"/>
    <property type="molecule type" value="Genomic_DNA"/>
</dbReference>
<organism evidence="2 3">
    <name type="scientific">Spirosoma pollinicola</name>
    <dbReference type="NCBI Taxonomy" id="2057025"/>
    <lineage>
        <taxon>Bacteria</taxon>
        <taxon>Pseudomonadati</taxon>
        <taxon>Bacteroidota</taxon>
        <taxon>Cytophagia</taxon>
        <taxon>Cytophagales</taxon>
        <taxon>Cytophagaceae</taxon>
        <taxon>Spirosoma</taxon>
    </lineage>
</organism>
<keyword evidence="1" id="KW-1133">Transmembrane helix</keyword>
<reference evidence="2 3" key="1">
    <citation type="submission" date="2017-11" db="EMBL/GenBank/DDBJ databases">
        <title>Taxonomic description and genome sequences of Spirosoma HA7 sp. nov., isolated from pollen microhabitat of Corylus avellana.</title>
        <authorList>
            <person name="Ambika Manirajan B."/>
            <person name="Suarez C."/>
            <person name="Ratering S."/>
            <person name="Geissler-Plaum R."/>
            <person name="Cardinale M."/>
            <person name="Sylvia S."/>
        </authorList>
    </citation>
    <scope>NUCLEOTIDE SEQUENCE [LARGE SCALE GENOMIC DNA]</scope>
    <source>
        <strain evidence="2 3">HA7</strain>
    </source>
</reference>
<dbReference type="Proteomes" id="UP000232883">
    <property type="component" value="Chromosome"/>
</dbReference>
<sequence length="179" mass="20000">MGYLGVVSVPIWFTSFGFVAVGIFLLIRGIKQILTFVGGPVLLKLPFTRKSGQFVVPDTGEYSIWQSGKTLQRAPVKISVPGVFALPTGEPVTVRPTFSRVRVNNGWEGRIQLFTFRAKAGQYELELTDHPSTYFSESPRFLEVRERKLGYQLVFGILILLFAAACLIMGLVLPFINRN</sequence>
<dbReference type="AlphaFoldDB" id="A0A2K8YUI3"/>
<dbReference type="OrthoDB" id="1443121at2"/>
<proteinExistence type="predicted"/>
<keyword evidence="3" id="KW-1185">Reference proteome</keyword>
<evidence type="ECO:0000256" key="1">
    <source>
        <dbReference type="SAM" id="Phobius"/>
    </source>
</evidence>
<gene>
    <name evidence="2" type="ORF">CWM47_05365</name>
</gene>
<keyword evidence="1" id="KW-0812">Transmembrane</keyword>
<feature type="transmembrane region" description="Helical" evidence="1">
    <location>
        <begin position="6"/>
        <end position="27"/>
    </location>
</feature>
<name>A0A2K8YUI3_9BACT</name>